<dbReference type="GO" id="GO:0008360">
    <property type="term" value="P:regulation of cell shape"/>
    <property type="evidence" value="ECO:0007669"/>
    <property type="project" value="UniProtKB-KW"/>
</dbReference>
<evidence type="ECO:0000256" key="3">
    <source>
        <dbReference type="ARBA" id="ARBA00022960"/>
    </source>
</evidence>
<keyword evidence="5 6" id="KW-0472">Membrane</keyword>
<keyword evidence="8" id="KW-1185">Reference proteome</keyword>
<evidence type="ECO:0000256" key="4">
    <source>
        <dbReference type="ARBA" id="ARBA00022989"/>
    </source>
</evidence>
<feature type="transmembrane region" description="Helical" evidence="6">
    <location>
        <begin position="20"/>
        <end position="43"/>
    </location>
</feature>
<evidence type="ECO:0000313" key="8">
    <source>
        <dbReference type="Proteomes" id="UP000245423"/>
    </source>
</evidence>
<accession>M1Z5K7</accession>
<dbReference type="AlphaFoldDB" id="M1Z5K7"/>
<dbReference type="EMBL" id="LT669839">
    <property type="protein sequence ID" value="SHD75838.1"/>
    <property type="molecule type" value="Genomic_DNA"/>
</dbReference>
<reference evidence="7 8" key="1">
    <citation type="submission" date="2016-11" db="EMBL/GenBank/DDBJ databases">
        <authorList>
            <person name="Manzoor S."/>
        </authorList>
    </citation>
    <scope>NUCLEOTIDE SEQUENCE [LARGE SCALE GENOMIC DNA]</scope>
    <source>
        <strain evidence="7">Clostridium ultunense strain Esp</strain>
    </source>
</reference>
<proteinExistence type="predicted"/>
<keyword evidence="4 6" id="KW-1133">Transmembrane helix</keyword>
<dbReference type="RefSeq" id="WP_005582392.1">
    <property type="nucleotide sequence ID" value="NZ_LT669839.1"/>
</dbReference>
<keyword evidence="2 6" id="KW-0812">Transmembrane</keyword>
<dbReference type="Proteomes" id="UP000245423">
    <property type="component" value="Chromosome 1"/>
</dbReference>
<comment type="subcellular location">
    <subcellularLocation>
        <location evidence="1">Membrane</location>
        <topology evidence="1">Multi-pass membrane protein</topology>
    </subcellularLocation>
</comment>
<evidence type="ECO:0000313" key="7">
    <source>
        <dbReference type="EMBL" id="SHD75838.1"/>
    </source>
</evidence>
<dbReference type="Pfam" id="PF01098">
    <property type="entry name" value="FTSW_RODA_SPOVE"/>
    <property type="match status" value="1"/>
</dbReference>
<evidence type="ECO:0000256" key="2">
    <source>
        <dbReference type="ARBA" id="ARBA00022692"/>
    </source>
</evidence>
<dbReference type="GO" id="GO:0051301">
    <property type="term" value="P:cell division"/>
    <property type="evidence" value="ECO:0007669"/>
    <property type="project" value="InterPro"/>
</dbReference>
<dbReference type="GO" id="GO:0016020">
    <property type="term" value="C:membrane"/>
    <property type="evidence" value="ECO:0007669"/>
    <property type="project" value="UniProtKB-SubCell"/>
</dbReference>
<gene>
    <name evidence="7" type="ORF">CUESP1_0449</name>
</gene>
<keyword evidence="3" id="KW-0133">Cell shape</keyword>
<sequence length="50" mass="5563">MGKYWNDYRPYAITGIPLPFLSYGGTFQLINLVCIGIALSVAVHKEGLNF</sequence>
<evidence type="ECO:0000256" key="5">
    <source>
        <dbReference type="ARBA" id="ARBA00023136"/>
    </source>
</evidence>
<protein>
    <submittedName>
        <fullName evidence="7">Uncharacterized protein</fullName>
    </submittedName>
</protein>
<evidence type="ECO:0000256" key="6">
    <source>
        <dbReference type="SAM" id="Phobius"/>
    </source>
</evidence>
<evidence type="ECO:0000256" key="1">
    <source>
        <dbReference type="ARBA" id="ARBA00004141"/>
    </source>
</evidence>
<dbReference type="HOGENOM" id="CLU_3116667_0_0_9"/>
<dbReference type="InterPro" id="IPR001182">
    <property type="entry name" value="FtsW/RodA"/>
</dbReference>
<organism evidence="7 8">
    <name type="scientific">[Clostridium] ultunense Esp</name>
    <dbReference type="NCBI Taxonomy" id="1288971"/>
    <lineage>
        <taxon>Bacteria</taxon>
        <taxon>Bacillati</taxon>
        <taxon>Bacillota</taxon>
        <taxon>Tissierellia</taxon>
        <taxon>Tissierellales</taxon>
        <taxon>Tepidimicrobiaceae</taxon>
        <taxon>Schnuerera</taxon>
    </lineage>
</organism>
<name>M1Z5K7_9FIRM</name>